<organism evidence="1 2">
    <name type="scientific">Oryza sativa subsp. japonica</name>
    <name type="common">Rice</name>
    <dbReference type="NCBI Taxonomy" id="39947"/>
    <lineage>
        <taxon>Eukaryota</taxon>
        <taxon>Viridiplantae</taxon>
        <taxon>Streptophyta</taxon>
        <taxon>Embryophyta</taxon>
        <taxon>Tracheophyta</taxon>
        <taxon>Spermatophyta</taxon>
        <taxon>Magnoliopsida</taxon>
        <taxon>Liliopsida</taxon>
        <taxon>Poales</taxon>
        <taxon>Poaceae</taxon>
        <taxon>BOP clade</taxon>
        <taxon>Oryzoideae</taxon>
        <taxon>Oryzeae</taxon>
        <taxon>Oryzinae</taxon>
        <taxon>Oryza</taxon>
        <taxon>Oryza sativa</taxon>
    </lineage>
</organism>
<dbReference type="EMBL" id="AP014959">
    <property type="protein sequence ID" value="BAS86699.1"/>
    <property type="molecule type" value="Genomic_DNA"/>
</dbReference>
<gene>
    <name evidence="1" type="ordered locus">Os03g0783051</name>
    <name evidence="1" type="ORF">OSNPB_030783051</name>
</gene>
<protein>
    <submittedName>
        <fullName evidence="1">Os03g0783051 protein</fullName>
    </submittedName>
</protein>
<dbReference type="Proteomes" id="UP000059680">
    <property type="component" value="Chromosome 3"/>
</dbReference>
<evidence type="ECO:0000313" key="2">
    <source>
        <dbReference type="Proteomes" id="UP000059680"/>
    </source>
</evidence>
<dbReference type="PaxDb" id="39947-A0A0P0W4Q4"/>
<evidence type="ECO:0000313" key="1">
    <source>
        <dbReference type="EMBL" id="BAS86699.1"/>
    </source>
</evidence>
<reference evidence="1 2" key="3">
    <citation type="journal article" date="2013" name="Rice">
        <title>Improvement of the Oryza sativa Nipponbare reference genome using next generation sequence and optical map data.</title>
        <authorList>
            <person name="Kawahara Y."/>
            <person name="de la Bastide M."/>
            <person name="Hamilton J.P."/>
            <person name="Kanamori H."/>
            <person name="McCombie W.R."/>
            <person name="Ouyang S."/>
            <person name="Schwartz D.C."/>
            <person name="Tanaka T."/>
            <person name="Wu J."/>
            <person name="Zhou S."/>
            <person name="Childs K.L."/>
            <person name="Davidson R.M."/>
            <person name="Lin H."/>
            <person name="Quesada-Ocampo L."/>
            <person name="Vaillancourt B."/>
            <person name="Sakai H."/>
            <person name="Lee S.S."/>
            <person name="Kim J."/>
            <person name="Numa H."/>
            <person name="Itoh T."/>
            <person name="Buell C.R."/>
            <person name="Matsumoto T."/>
        </authorList>
    </citation>
    <scope>NUCLEOTIDE SEQUENCE [LARGE SCALE GENOMIC DNA]</scope>
    <source>
        <strain evidence="2">cv. Nipponbare</strain>
    </source>
</reference>
<dbReference type="Gramene" id="Os03t0783051-00">
    <property type="protein sequence ID" value="Os03t0783051-00"/>
    <property type="gene ID" value="Os03g0783051"/>
</dbReference>
<sequence length="43" mass="4640">MSTAVLKEGNTWHIGKDAEGLEAEKQKRGEKKGICLAPCMPLA</sequence>
<reference evidence="2" key="1">
    <citation type="journal article" date="2005" name="Nature">
        <title>The map-based sequence of the rice genome.</title>
        <authorList>
            <consortium name="International rice genome sequencing project (IRGSP)"/>
            <person name="Matsumoto T."/>
            <person name="Wu J."/>
            <person name="Kanamori H."/>
            <person name="Katayose Y."/>
            <person name="Fujisawa M."/>
            <person name="Namiki N."/>
            <person name="Mizuno H."/>
            <person name="Yamamoto K."/>
            <person name="Antonio B.A."/>
            <person name="Baba T."/>
            <person name="Sakata K."/>
            <person name="Nagamura Y."/>
            <person name="Aoki H."/>
            <person name="Arikawa K."/>
            <person name="Arita K."/>
            <person name="Bito T."/>
            <person name="Chiden Y."/>
            <person name="Fujitsuka N."/>
            <person name="Fukunaka R."/>
            <person name="Hamada M."/>
            <person name="Harada C."/>
            <person name="Hayashi A."/>
            <person name="Hijishita S."/>
            <person name="Honda M."/>
            <person name="Hosokawa S."/>
            <person name="Ichikawa Y."/>
            <person name="Idonuma A."/>
            <person name="Iijima M."/>
            <person name="Ikeda M."/>
            <person name="Ikeno M."/>
            <person name="Ito K."/>
            <person name="Ito S."/>
            <person name="Ito T."/>
            <person name="Ito Y."/>
            <person name="Ito Y."/>
            <person name="Iwabuchi A."/>
            <person name="Kamiya K."/>
            <person name="Karasawa W."/>
            <person name="Kurita K."/>
            <person name="Katagiri S."/>
            <person name="Kikuta A."/>
            <person name="Kobayashi H."/>
            <person name="Kobayashi N."/>
            <person name="Machita K."/>
            <person name="Maehara T."/>
            <person name="Masukawa M."/>
            <person name="Mizubayashi T."/>
            <person name="Mukai Y."/>
            <person name="Nagasaki H."/>
            <person name="Nagata Y."/>
            <person name="Naito S."/>
            <person name="Nakashima M."/>
            <person name="Nakama Y."/>
            <person name="Nakamichi Y."/>
            <person name="Nakamura M."/>
            <person name="Meguro A."/>
            <person name="Negishi M."/>
            <person name="Ohta I."/>
            <person name="Ohta T."/>
            <person name="Okamoto M."/>
            <person name="Ono N."/>
            <person name="Saji S."/>
            <person name="Sakaguchi M."/>
            <person name="Sakai K."/>
            <person name="Shibata M."/>
            <person name="Shimokawa T."/>
            <person name="Song J."/>
            <person name="Takazaki Y."/>
            <person name="Terasawa K."/>
            <person name="Tsugane M."/>
            <person name="Tsuji K."/>
            <person name="Ueda S."/>
            <person name="Waki K."/>
            <person name="Yamagata H."/>
            <person name="Yamamoto M."/>
            <person name="Yamamoto S."/>
            <person name="Yamane H."/>
            <person name="Yoshiki S."/>
            <person name="Yoshihara R."/>
            <person name="Yukawa K."/>
            <person name="Zhong H."/>
            <person name="Yano M."/>
            <person name="Yuan Q."/>
            <person name="Ouyang S."/>
            <person name="Liu J."/>
            <person name="Jones K.M."/>
            <person name="Gansberger K."/>
            <person name="Moffat K."/>
            <person name="Hill J."/>
            <person name="Bera J."/>
            <person name="Fadrosh D."/>
            <person name="Jin S."/>
            <person name="Johri S."/>
            <person name="Kim M."/>
            <person name="Overton L."/>
            <person name="Reardon M."/>
            <person name="Tsitrin T."/>
            <person name="Vuong H."/>
            <person name="Weaver B."/>
            <person name="Ciecko A."/>
            <person name="Tallon L."/>
            <person name="Jackson J."/>
            <person name="Pai G."/>
            <person name="Aken S.V."/>
            <person name="Utterback T."/>
            <person name="Reidmuller S."/>
            <person name="Feldblyum T."/>
            <person name="Hsiao J."/>
            <person name="Zismann V."/>
            <person name="Iobst S."/>
            <person name="de Vazeille A.R."/>
            <person name="Buell C.R."/>
            <person name="Ying K."/>
            <person name="Li Y."/>
            <person name="Lu T."/>
            <person name="Huang Y."/>
            <person name="Zhao Q."/>
            <person name="Feng Q."/>
            <person name="Zhang L."/>
            <person name="Zhu J."/>
            <person name="Weng Q."/>
            <person name="Mu J."/>
            <person name="Lu Y."/>
            <person name="Fan D."/>
            <person name="Liu Y."/>
            <person name="Guan J."/>
            <person name="Zhang Y."/>
            <person name="Yu S."/>
            <person name="Liu X."/>
            <person name="Zhang Y."/>
            <person name="Hong G."/>
            <person name="Han B."/>
            <person name="Choisne N."/>
            <person name="Demange N."/>
            <person name="Orjeda G."/>
            <person name="Samain S."/>
            <person name="Cattolico L."/>
            <person name="Pelletier E."/>
            <person name="Couloux A."/>
            <person name="Segurens B."/>
            <person name="Wincker P."/>
            <person name="D'Hont A."/>
            <person name="Scarpelli C."/>
            <person name="Weissenbach J."/>
            <person name="Salanoubat M."/>
            <person name="Quetier F."/>
            <person name="Yu Y."/>
            <person name="Kim H.R."/>
            <person name="Rambo T."/>
            <person name="Currie J."/>
            <person name="Collura K."/>
            <person name="Luo M."/>
            <person name="Yang T."/>
            <person name="Ammiraju J.S.S."/>
            <person name="Engler F."/>
            <person name="Soderlund C."/>
            <person name="Wing R.A."/>
            <person name="Palmer L.E."/>
            <person name="de la Bastide M."/>
            <person name="Spiegel L."/>
            <person name="Nascimento L."/>
            <person name="Zutavern T."/>
            <person name="O'Shaughnessy A."/>
            <person name="Dike S."/>
            <person name="Dedhia N."/>
            <person name="Preston R."/>
            <person name="Balija V."/>
            <person name="McCombie W.R."/>
            <person name="Chow T."/>
            <person name="Chen H."/>
            <person name="Chung M."/>
            <person name="Chen C."/>
            <person name="Shaw J."/>
            <person name="Wu H."/>
            <person name="Hsiao K."/>
            <person name="Chao Y."/>
            <person name="Chu M."/>
            <person name="Cheng C."/>
            <person name="Hour A."/>
            <person name="Lee P."/>
            <person name="Lin S."/>
            <person name="Lin Y."/>
            <person name="Liou J."/>
            <person name="Liu S."/>
            <person name="Hsing Y."/>
            <person name="Raghuvanshi S."/>
            <person name="Mohanty A."/>
            <person name="Bharti A.K."/>
            <person name="Gaur A."/>
            <person name="Gupta V."/>
            <person name="Kumar D."/>
            <person name="Ravi V."/>
            <person name="Vij S."/>
            <person name="Kapur A."/>
            <person name="Khurana P."/>
            <person name="Khurana P."/>
            <person name="Khurana J.P."/>
            <person name="Tyagi A.K."/>
            <person name="Gaikwad K."/>
            <person name="Singh A."/>
            <person name="Dalal V."/>
            <person name="Srivastava S."/>
            <person name="Dixit A."/>
            <person name="Pal A.K."/>
            <person name="Ghazi I.A."/>
            <person name="Yadav M."/>
            <person name="Pandit A."/>
            <person name="Bhargava A."/>
            <person name="Sureshbabu K."/>
            <person name="Batra K."/>
            <person name="Sharma T.R."/>
            <person name="Mohapatra T."/>
            <person name="Singh N.K."/>
            <person name="Messing J."/>
            <person name="Nelson A.B."/>
            <person name="Fuks G."/>
            <person name="Kavchok S."/>
            <person name="Keizer G."/>
            <person name="Linton E."/>
            <person name="Llaca V."/>
            <person name="Song R."/>
            <person name="Tanyolac B."/>
            <person name="Young S."/>
            <person name="Ho-Il K."/>
            <person name="Hahn J.H."/>
            <person name="Sangsakoo G."/>
            <person name="Vanavichit A."/>
            <person name="de Mattos Luiz.A.T."/>
            <person name="Zimmer P.D."/>
            <person name="Malone G."/>
            <person name="Dellagostin O."/>
            <person name="de Oliveira A.C."/>
            <person name="Bevan M."/>
            <person name="Bancroft I."/>
            <person name="Minx P."/>
            <person name="Cordum H."/>
            <person name="Wilson R."/>
            <person name="Cheng Z."/>
            <person name="Jin W."/>
            <person name="Jiang J."/>
            <person name="Leong S.A."/>
            <person name="Iwama H."/>
            <person name="Gojobori T."/>
            <person name="Itoh T."/>
            <person name="Niimura Y."/>
            <person name="Fujii Y."/>
            <person name="Habara T."/>
            <person name="Sakai H."/>
            <person name="Sato Y."/>
            <person name="Wilson G."/>
            <person name="Kumar K."/>
            <person name="McCouch S."/>
            <person name="Juretic N."/>
            <person name="Hoen D."/>
            <person name="Wright S."/>
            <person name="Bruskiewich R."/>
            <person name="Bureau T."/>
            <person name="Miyao A."/>
            <person name="Hirochika H."/>
            <person name="Nishikawa T."/>
            <person name="Kadowaki K."/>
            <person name="Sugiura M."/>
            <person name="Burr B."/>
            <person name="Sasaki T."/>
        </authorList>
    </citation>
    <scope>NUCLEOTIDE SEQUENCE [LARGE SCALE GENOMIC DNA]</scope>
    <source>
        <strain evidence="2">cv. Nipponbare</strain>
    </source>
</reference>
<accession>A0A0P0W4Q4</accession>
<name>A0A0P0W4Q4_ORYSJ</name>
<proteinExistence type="predicted"/>
<keyword evidence="2" id="KW-1185">Reference proteome</keyword>
<dbReference type="SMR" id="A0A0P0W4Q4"/>
<dbReference type="InParanoid" id="A0A0P0W4Q4"/>
<reference evidence="1 2" key="2">
    <citation type="journal article" date="2013" name="Plant Cell Physiol.">
        <title>Rice Annotation Project Database (RAP-DB): an integrative and interactive database for rice genomics.</title>
        <authorList>
            <person name="Sakai H."/>
            <person name="Lee S.S."/>
            <person name="Tanaka T."/>
            <person name="Numa H."/>
            <person name="Kim J."/>
            <person name="Kawahara Y."/>
            <person name="Wakimoto H."/>
            <person name="Yang C.C."/>
            <person name="Iwamoto M."/>
            <person name="Abe T."/>
            <person name="Yamada Y."/>
            <person name="Muto A."/>
            <person name="Inokuchi H."/>
            <person name="Ikemura T."/>
            <person name="Matsumoto T."/>
            <person name="Sasaki T."/>
            <person name="Itoh T."/>
        </authorList>
    </citation>
    <scope>NUCLEOTIDE SEQUENCE [LARGE SCALE GENOMIC DNA]</scope>
    <source>
        <strain evidence="2">cv. Nipponbare</strain>
    </source>
</reference>
<dbReference type="AlphaFoldDB" id="A0A0P0W4Q4"/>